<evidence type="ECO:0000313" key="9">
    <source>
        <dbReference type="Proteomes" id="UP000663869"/>
    </source>
</evidence>
<dbReference type="AlphaFoldDB" id="A0A818MP33"/>
<keyword evidence="5 6" id="KW-0472">Membrane</keyword>
<comment type="function">
    <text evidence="6">Choline transporter.</text>
</comment>
<evidence type="ECO:0000313" key="8">
    <source>
        <dbReference type="EMBL" id="CAF4496737.1"/>
    </source>
</evidence>
<keyword evidence="4 6" id="KW-1133">Transmembrane helix</keyword>
<dbReference type="EMBL" id="CAJNYU010002707">
    <property type="protein sequence ID" value="CAF3592524.1"/>
    <property type="molecule type" value="Genomic_DNA"/>
</dbReference>
<protein>
    <recommendedName>
        <fullName evidence="6">Choline transporter-like protein</fullName>
    </recommendedName>
</protein>
<accession>A0A818MP33</accession>
<feature type="transmembrane region" description="Helical" evidence="6">
    <location>
        <begin position="122"/>
        <end position="139"/>
    </location>
</feature>
<keyword evidence="3 6" id="KW-0812">Transmembrane</keyword>
<comment type="similarity">
    <text evidence="2 6">Belongs to the CTL (choline transporter-like) family.</text>
</comment>
<organism evidence="7 9">
    <name type="scientific">Rotaria socialis</name>
    <dbReference type="NCBI Taxonomy" id="392032"/>
    <lineage>
        <taxon>Eukaryota</taxon>
        <taxon>Metazoa</taxon>
        <taxon>Spiralia</taxon>
        <taxon>Gnathifera</taxon>
        <taxon>Rotifera</taxon>
        <taxon>Eurotatoria</taxon>
        <taxon>Bdelloidea</taxon>
        <taxon>Philodinida</taxon>
        <taxon>Philodinidae</taxon>
        <taxon>Rotaria</taxon>
    </lineage>
</organism>
<feature type="transmembrane region" description="Helical" evidence="6">
    <location>
        <begin position="468"/>
        <end position="490"/>
    </location>
</feature>
<dbReference type="Proteomes" id="UP000663862">
    <property type="component" value="Unassembled WGS sequence"/>
</dbReference>
<dbReference type="Proteomes" id="UP000663869">
    <property type="component" value="Unassembled WGS sequence"/>
</dbReference>
<gene>
    <name evidence="7" type="ORF">FME351_LOCUS21529</name>
    <name evidence="8" type="ORF">TSG867_LOCUS20755</name>
</gene>
<proteinExistence type="inferred from homology"/>
<feature type="transmembrane region" description="Helical" evidence="6">
    <location>
        <begin position="88"/>
        <end position="110"/>
    </location>
</feature>
<feature type="transmembrane region" description="Helical" evidence="6">
    <location>
        <begin position="376"/>
        <end position="392"/>
    </location>
</feature>
<comment type="caution">
    <text evidence="7">The sequence shown here is derived from an EMBL/GenBank/DDBJ whole genome shotgun (WGS) entry which is preliminary data.</text>
</comment>
<comment type="subcellular location">
    <subcellularLocation>
        <location evidence="6">Cell membrane</location>
        <topology evidence="6">Multi-pass membrane protein</topology>
    </subcellularLocation>
    <subcellularLocation>
        <location evidence="1">Membrane</location>
        <topology evidence="1">Multi-pass membrane protein</topology>
    </subcellularLocation>
</comment>
<dbReference type="GO" id="GO:0022857">
    <property type="term" value="F:transmembrane transporter activity"/>
    <property type="evidence" value="ECO:0007669"/>
    <property type="project" value="UniProtKB-UniRule"/>
</dbReference>
<feature type="transmembrane region" description="Helical" evidence="6">
    <location>
        <begin position="439"/>
        <end position="462"/>
    </location>
</feature>
<sequence length="553" mass="61652">MLSNMAVVDIDNKSEPTSENNPPPYQNPQLDFNGGWKDLGFTIVFGIHIIVVIVVGLVLGIPIVIPYIKQVSSEKPLLLSPDFDVKPFVYSLSGAAAVGGLLSFLTIFALQLCAGHFIKCSFFMLIIMYSLTTVTLFFVEPLLCIIPGLLILFMLIYISCTRKRIAFAEAHLQAGCASLRSRPSLVLIALIVLIIEFMWFIFWCLMVVGVIRALNIDLTTNKVSMTNNPTESATIYGLNAKTTPITLSYWMREETKAPRMNSYSMDEQSQYMNTSPNSLSNPEQENSGFIYKIVVFFLLLSWYWGAITFGNIINFVTACTVGDWWFSNDDCRLYGMSNSIKRAFTTNLGTICFGSLFQAIIKTLRFFTGDGRRKNIIVCIIDCILLIIEKLIGYLNDWAFTFAALTGEGFVQASRSFIKLFEKRGWTAIINDSIIGTTLMFINIGIGLISAVAGGSFIYLTMVQSSKPFFAIICISSISFLIGLFISSIFTTLLASCVRTVFVCFALHPAALGATHPEHLEKLTTVWHKFYPEEFASSGYANQFKEPPVYSQC</sequence>
<feature type="transmembrane region" description="Helical" evidence="6">
    <location>
        <begin position="39"/>
        <end position="68"/>
    </location>
</feature>
<feature type="transmembrane region" description="Helical" evidence="6">
    <location>
        <begin position="289"/>
        <end position="307"/>
    </location>
</feature>
<feature type="transmembrane region" description="Helical" evidence="6">
    <location>
        <begin position="185"/>
        <end position="213"/>
    </location>
</feature>
<evidence type="ECO:0000256" key="6">
    <source>
        <dbReference type="RuleBase" id="RU368066"/>
    </source>
</evidence>
<name>A0A818MP33_9BILA</name>
<dbReference type="GO" id="GO:0005886">
    <property type="term" value="C:plasma membrane"/>
    <property type="evidence" value="ECO:0007669"/>
    <property type="project" value="UniProtKB-SubCell"/>
</dbReference>
<evidence type="ECO:0000256" key="4">
    <source>
        <dbReference type="ARBA" id="ARBA00022989"/>
    </source>
</evidence>
<dbReference type="PANTHER" id="PTHR12385">
    <property type="entry name" value="CHOLINE TRANSPORTER-LIKE (SLC FAMILY 44)"/>
    <property type="match status" value="1"/>
</dbReference>
<reference evidence="7" key="1">
    <citation type="submission" date="2021-02" db="EMBL/GenBank/DDBJ databases">
        <authorList>
            <person name="Nowell W R."/>
        </authorList>
    </citation>
    <scope>NUCLEOTIDE SEQUENCE</scope>
</reference>
<evidence type="ECO:0000313" key="7">
    <source>
        <dbReference type="EMBL" id="CAF3592524.1"/>
    </source>
</evidence>
<evidence type="ECO:0000256" key="1">
    <source>
        <dbReference type="ARBA" id="ARBA00004141"/>
    </source>
</evidence>
<dbReference type="EMBL" id="CAJOBQ010001551">
    <property type="protein sequence ID" value="CAF4496737.1"/>
    <property type="molecule type" value="Genomic_DNA"/>
</dbReference>
<dbReference type="PANTHER" id="PTHR12385:SF4">
    <property type="entry name" value="PROTEIN PNS1"/>
    <property type="match status" value="1"/>
</dbReference>
<feature type="transmembrane region" description="Helical" evidence="6">
    <location>
        <begin position="343"/>
        <end position="364"/>
    </location>
</feature>
<evidence type="ECO:0000256" key="5">
    <source>
        <dbReference type="ARBA" id="ARBA00023136"/>
    </source>
</evidence>
<evidence type="ECO:0000256" key="2">
    <source>
        <dbReference type="ARBA" id="ARBA00007168"/>
    </source>
</evidence>
<dbReference type="InterPro" id="IPR007603">
    <property type="entry name" value="Choline_transptr-like"/>
</dbReference>
<feature type="transmembrane region" description="Helical" evidence="6">
    <location>
        <begin position="145"/>
        <end position="165"/>
    </location>
</feature>
<evidence type="ECO:0000256" key="3">
    <source>
        <dbReference type="ARBA" id="ARBA00022692"/>
    </source>
</evidence>
<dbReference type="Pfam" id="PF04515">
    <property type="entry name" value="Choline_transpo"/>
    <property type="match status" value="1"/>
</dbReference>